<sequence>MGPTEVVNLRPQLLEQNRTMERGSQGTTASSKSVCPRAHVRCGLVDDPRWWVYKEVKVARSSQYVACAHTNNIKMRTLVVLAVVGMCSAVPFIQDTPEVAAEKARFFQAFQAAQAAANPSQNLIPHQAPNLVPAQTRWTGPLAATVPAGVNGAVVPVGDTAEVNAARQAFFNAYKAQLASTVGAAPIVPQTFQTHAPVQAPVHSAPAQLKWTGPVAATVPAGLPGSTSQVADTPEVQAAKAAFFQTYQRQVAAAAPVPAFQG</sequence>
<keyword evidence="2" id="KW-1185">Reference proteome</keyword>
<proteinExistence type="predicted"/>
<gene>
    <name evidence="1" type="ORF">SK128_009545</name>
</gene>
<accession>A0AAN9FWQ1</accession>
<dbReference type="EMBL" id="JAXCGZ010000094">
    <property type="protein sequence ID" value="KAK7086735.1"/>
    <property type="molecule type" value="Genomic_DNA"/>
</dbReference>
<name>A0AAN9FWQ1_HALRR</name>
<evidence type="ECO:0000313" key="1">
    <source>
        <dbReference type="EMBL" id="KAK7086735.1"/>
    </source>
</evidence>
<evidence type="ECO:0008006" key="3">
    <source>
        <dbReference type="Google" id="ProtNLM"/>
    </source>
</evidence>
<dbReference type="AlphaFoldDB" id="A0AAN9FWQ1"/>
<dbReference type="Proteomes" id="UP001381693">
    <property type="component" value="Unassembled WGS sequence"/>
</dbReference>
<evidence type="ECO:0000313" key="2">
    <source>
        <dbReference type="Proteomes" id="UP001381693"/>
    </source>
</evidence>
<reference evidence="1 2" key="1">
    <citation type="submission" date="2023-11" db="EMBL/GenBank/DDBJ databases">
        <title>Halocaridina rubra genome assembly.</title>
        <authorList>
            <person name="Smith C."/>
        </authorList>
    </citation>
    <scope>NUCLEOTIDE SEQUENCE [LARGE SCALE GENOMIC DNA]</scope>
    <source>
        <strain evidence="1">EP-1</strain>
        <tissue evidence="1">Whole</tissue>
    </source>
</reference>
<protein>
    <recommendedName>
        <fullName evidence="3">Calcified cuticle protein CP19.0</fullName>
    </recommendedName>
</protein>
<organism evidence="1 2">
    <name type="scientific">Halocaridina rubra</name>
    <name type="common">Hawaiian red shrimp</name>
    <dbReference type="NCBI Taxonomy" id="373956"/>
    <lineage>
        <taxon>Eukaryota</taxon>
        <taxon>Metazoa</taxon>
        <taxon>Ecdysozoa</taxon>
        <taxon>Arthropoda</taxon>
        <taxon>Crustacea</taxon>
        <taxon>Multicrustacea</taxon>
        <taxon>Malacostraca</taxon>
        <taxon>Eumalacostraca</taxon>
        <taxon>Eucarida</taxon>
        <taxon>Decapoda</taxon>
        <taxon>Pleocyemata</taxon>
        <taxon>Caridea</taxon>
        <taxon>Atyoidea</taxon>
        <taxon>Atyidae</taxon>
        <taxon>Halocaridina</taxon>
    </lineage>
</organism>
<comment type="caution">
    <text evidence="1">The sequence shown here is derived from an EMBL/GenBank/DDBJ whole genome shotgun (WGS) entry which is preliminary data.</text>
</comment>